<accession>A0A542YG29</accession>
<dbReference type="AlphaFoldDB" id="A0A542YG29"/>
<dbReference type="RefSeq" id="WP_246081281.1">
    <property type="nucleotide sequence ID" value="NZ_VFOM01000001.1"/>
</dbReference>
<feature type="transmembrane region" description="Helical" evidence="2">
    <location>
        <begin position="84"/>
        <end position="104"/>
    </location>
</feature>
<protein>
    <submittedName>
        <fullName evidence="3">Uncharacterized protein</fullName>
    </submittedName>
</protein>
<comment type="caution">
    <text evidence="3">The sequence shown here is derived from an EMBL/GenBank/DDBJ whole genome shotgun (WGS) entry which is preliminary data.</text>
</comment>
<gene>
    <name evidence="3" type="ORF">FB562_0072</name>
</gene>
<keyword evidence="2" id="KW-1133">Transmembrane helix</keyword>
<sequence>MMSADSAPQPADPAQPRVGPPRWSARLSVVVVWVAAVVGAVLVLVFGVAGQHMVWFPIVLAVTVLLAFSLQLSLDSKEGLVDRLMASIVGAVVVLAVATGVLLLG</sequence>
<keyword evidence="2" id="KW-0472">Membrane</keyword>
<evidence type="ECO:0000313" key="3">
    <source>
        <dbReference type="EMBL" id="TQL47029.1"/>
    </source>
</evidence>
<organism evidence="3 4">
    <name type="scientific">Homoserinimonas aerilata</name>
    <dbReference type="NCBI Taxonomy" id="1162970"/>
    <lineage>
        <taxon>Bacteria</taxon>
        <taxon>Bacillati</taxon>
        <taxon>Actinomycetota</taxon>
        <taxon>Actinomycetes</taxon>
        <taxon>Micrococcales</taxon>
        <taxon>Microbacteriaceae</taxon>
        <taxon>Homoserinimonas</taxon>
    </lineage>
</organism>
<evidence type="ECO:0000256" key="1">
    <source>
        <dbReference type="SAM" id="MobiDB-lite"/>
    </source>
</evidence>
<keyword evidence="4" id="KW-1185">Reference proteome</keyword>
<feature type="compositionally biased region" description="Low complexity" evidence="1">
    <location>
        <begin position="1"/>
        <end position="16"/>
    </location>
</feature>
<feature type="region of interest" description="Disordered" evidence="1">
    <location>
        <begin position="1"/>
        <end position="21"/>
    </location>
</feature>
<feature type="transmembrane region" description="Helical" evidence="2">
    <location>
        <begin position="27"/>
        <end position="48"/>
    </location>
</feature>
<evidence type="ECO:0000256" key="2">
    <source>
        <dbReference type="SAM" id="Phobius"/>
    </source>
</evidence>
<reference evidence="3 4" key="1">
    <citation type="submission" date="2019-06" db="EMBL/GenBank/DDBJ databases">
        <title>Sequencing the genomes of 1000 actinobacteria strains.</title>
        <authorList>
            <person name="Klenk H.-P."/>
        </authorList>
    </citation>
    <scope>NUCLEOTIDE SEQUENCE [LARGE SCALE GENOMIC DNA]</scope>
    <source>
        <strain evidence="3 4">DSM 26477</strain>
    </source>
</reference>
<name>A0A542YG29_9MICO</name>
<dbReference type="EMBL" id="VFOM01000001">
    <property type="protein sequence ID" value="TQL47029.1"/>
    <property type="molecule type" value="Genomic_DNA"/>
</dbReference>
<proteinExistence type="predicted"/>
<dbReference type="Proteomes" id="UP000317998">
    <property type="component" value="Unassembled WGS sequence"/>
</dbReference>
<feature type="transmembrane region" description="Helical" evidence="2">
    <location>
        <begin position="54"/>
        <end position="72"/>
    </location>
</feature>
<evidence type="ECO:0000313" key="4">
    <source>
        <dbReference type="Proteomes" id="UP000317998"/>
    </source>
</evidence>
<keyword evidence="2" id="KW-0812">Transmembrane</keyword>